<dbReference type="Pfam" id="PF13927">
    <property type="entry name" value="Ig_3"/>
    <property type="match status" value="1"/>
</dbReference>
<protein>
    <submittedName>
        <fullName evidence="10">Uncharacterized protein LOC100378139</fullName>
    </submittedName>
</protein>
<dbReference type="InterPro" id="IPR007110">
    <property type="entry name" value="Ig-like_dom"/>
</dbReference>
<evidence type="ECO:0000313" key="9">
    <source>
        <dbReference type="Proteomes" id="UP000694865"/>
    </source>
</evidence>
<feature type="region of interest" description="Disordered" evidence="5">
    <location>
        <begin position="793"/>
        <end position="848"/>
    </location>
</feature>
<dbReference type="InterPro" id="IPR013783">
    <property type="entry name" value="Ig-like_fold"/>
</dbReference>
<dbReference type="GeneID" id="100378139"/>
<dbReference type="PROSITE" id="PS01186">
    <property type="entry name" value="EGF_2"/>
    <property type="match status" value="1"/>
</dbReference>
<dbReference type="RefSeq" id="XP_002739836.1">
    <property type="nucleotide sequence ID" value="XM_002739790.2"/>
</dbReference>
<name>A0ABM0GXZ6_SACKO</name>
<evidence type="ECO:0000256" key="3">
    <source>
        <dbReference type="ARBA" id="ARBA00023157"/>
    </source>
</evidence>
<dbReference type="PROSITE" id="PS00022">
    <property type="entry name" value="EGF_1"/>
    <property type="match status" value="2"/>
</dbReference>
<evidence type="ECO:0000259" key="8">
    <source>
        <dbReference type="PROSITE" id="PS50835"/>
    </source>
</evidence>
<feature type="domain" description="Ig-like" evidence="8">
    <location>
        <begin position="170"/>
        <end position="256"/>
    </location>
</feature>
<dbReference type="SUPFAM" id="SSF57196">
    <property type="entry name" value="EGF/Laminin"/>
    <property type="match status" value="1"/>
</dbReference>
<dbReference type="Gene3D" id="2.10.25.10">
    <property type="entry name" value="Laminin"/>
    <property type="match status" value="2"/>
</dbReference>
<dbReference type="InterPro" id="IPR000742">
    <property type="entry name" value="EGF"/>
</dbReference>
<evidence type="ECO:0000256" key="5">
    <source>
        <dbReference type="SAM" id="MobiDB-lite"/>
    </source>
</evidence>
<feature type="compositionally biased region" description="Polar residues" evidence="5">
    <location>
        <begin position="611"/>
        <end position="631"/>
    </location>
</feature>
<evidence type="ECO:0000256" key="6">
    <source>
        <dbReference type="SAM" id="Phobius"/>
    </source>
</evidence>
<feature type="region of interest" description="Disordered" evidence="5">
    <location>
        <begin position="505"/>
        <end position="535"/>
    </location>
</feature>
<keyword evidence="9" id="KW-1185">Reference proteome</keyword>
<feature type="compositionally biased region" description="Low complexity" evidence="5">
    <location>
        <begin position="737"/>
        <end position="751"/>
    </location>
</feature>
<evidence type="ECO:0000256" key="2">
    <source>
        <dbReference type="ARBA" id="ARBA00022737"/>
    </source>
</evidence>
<dbReference type="SMART" id="SM00181">
    <property type="entry name" value="EGF"/>
    <property type="match status" value="4"/>
</dbReference>
<feature type="domain" description="EGF-like" evidence="7">
    <location>
        <begin position="374"/>
        <end position="413"/>
    </location>
</feature>
<dbReference type="PROSITE" id="PS50026">
    <property type="entry name" value="EGF_3"/>
    <property type="match status" value="1"/>
</dbReference>
<feature type="disulfide bond" evidence="4">
    <location>
        <begin position="384"/>
        <end position="401"/>
    </location>
</feature>
<accession>A0ABM0GXZ6</accession>
<evidence type="ECO:0000256" key="4">
    <source>
        <dbReference type="PROSITE-ProRule" id="PRU00076"/>
    </source>
</evidence>
<feature type="region of interest" description="Disordered" evidence="5">
    <location>
        <begin position="715"/>
        <end position="754"/>
    </location>
</feature>
<feature type="compositionally biased region" description="Polar residues" evidence="5">
    <location>
        <begin position="564"/>
        <end position="602"/>
    </location>
</feature>
<feature type="transmembrane region" description="Helical" evidence="6">
    <location>
        <begin position="435"/>
        <end position="457"/>
    </location>
</feature>
<dbReference type="InterPro" id="IPR036179">
    <property type="entry name" value="Ig-like_dom_sf"/>
</dbReference>
<keyword evidence="1 4" id="KW-0245">EGF-like domain</keyword>
<proteinExistence type="predicted"/>
<dbReference type="SUPFAM" id="SSF48726">
    <property type="entry name" value="Immunoglobulin"/>
    <property type="match status" value="1"/>
</dbReference>
<evidence type="ECO:0000256" key="1">
    <source>
        <dbReference type="ARBA" id="ARBA00022536"/>
    </source>
</evidence>
<keyword evidence="6" id="KW-0812">Transmembrane</keyword>
<feature type="region of interest" description="Disordered" evidence="5">
    <location>
        <begin position="555"/>
        <end position="633"/>
    </location>
</feature>
<keyword evidence="6" id="KW-1133">Transmembrane helix</keyword>
<dbReference type="InterPro" id="IPR003598">
    <property type="entry name" value="Ig_sub2"/>
</dbReference>
<dbReference type="Gene3D" id="2.60.40.10">
    <property type="entry name" value="Immunoglobulins"/>
    <property type="match status" value="1"/>
</dbReference>
<reference evidence="10" key="1">
    <citation type="submission" date="2025-08" db="UniProtKB">
        <authorList>
            <consortium name="RefSeq"/>
        </authorList>
    </citation>
    <scope>IDENTIFICATION</scope>
    <source>
        <tissue evidence="10">Testes</tissue>
    </source>
</reference>
<dbReference type="SMART" id="SM00408">
    <property type="entry name" value="IGc2"/>
    <property type="match status" value="1"/>
</dbReference>
<organism evidence="9 10">
    <name type="scientific">Saccoglossus kowalevskii</name>
    <name type="common">Acorn worm</name>
    <dbReference type="NCBI Taxonomy" id="10224"/>
    <lineage>
        <taxon>Eukaryota</taxon>
        <taxon>Metazoa</taxon>
        <taxon>Hemichordata</taxon>
        <taxon>Enteropneusta</taxon>
        <taxon>Harrimaniidae</taxon>
        <taxon>Saccoglossus</taxon>
    </lineage>
</organism>
<feature type="compositionally biased region" description="Polar residues" evidence="5">
    <location>
        <begin position="720"/>
        <end position="731"/>
    </location>
</feature>
<sequence>MYVRLLSATHGLVQLYFGSFSPRTWTHAHRKMERNLSVIILCSLIALCVACTPETELNTDHKAYKATTVIEGIIERINNNSVIVETKKVIKPDQTLQEKIIISGFGTQQPCIINADELLIGEKYFFFIRLDEGSAETGDSYVVDSNPVTSGKDELRAIRKIVCEGCAQPPTIKKRLRNKTVIDGNKFTLKCGIAGFPQPEISWTKDGEVLTQGVRTKKSSSRVKVKKALQSKHAGNYTCIGNNWVDPPVSTSAIISVCSLECVHGEPNLKKCRCKCEDNWKGEKCDIERNSCHSKKCKHGSLNKESCKCICDDGYSGEFCNVTSIATTTVLAVTVPQCPKVTCGAHGALDVPKCECNCEYGWQGDLCETATPQHGIPCEVENFCLNQGKCYYLPDIGEKICHCPAPHTGPRCQYKDPFHVERTREDAEQLQAKRVLTVVGIFVALLVLIIICIIAWCKARTGKKKYQKRQKEKEKEKRKKEKEKEKLMTYPVNRINGDVPLNEDCYTPMQSMKNDPDDVQDELEREEETSFVCPLSHNSGISSAYKASPDGCYGDGSPHHSLGSRHSNNSPYSSHRGSPQRVHQSSPRHNFRNHSYSPTHSPLQDVPLTIESINPSYANPDHNNMYNQSGGENDVNAPLHNGMNLAIHETDSDLEDEMPRMPVAETEEEDQDSNLDDSYIYLCQQPDEPVPEHAFIRPMLDSFEVGSNDFSLAEAEDGSVYTNDGDVTTNASESDSDSSSSASDSSSSSDDNTIPNLLLETLQQPYMPSDKESGEYAWDDEGLTVLQHPEANQPRHCFANPHAVTNPSPEHRQRQQPQRTAPIANHYASNPLYARPQQSPNQHRNQEMVTDEEYLSRLKDMMENQKTLKI</sequence>
<feature type="compositionally biased region" description="Acidic residues" evidence="5">
    <location>
        <begin position="517"/>
        <end position="529"/>
    </location>
</feature>
<keyword evidence="3 4" id="KW-1015">Disulfide bond</keyword>
<dbReference type="PANTHER" id="PTHR24049">
    <property type="entry name" value="CRUMBS FAMILY MEMBER"/>
    <property type="match status" value="1"/>
</dbReference>
<gene>
    <name evidence="10" type="primary">LOC100378139</name>
</gene>
<feature type="disulfide bond" evidence="4">
    <location>
        <begin position="403"/>
        <end position="412"/>
    </location>
</feature>
<dbReference type="Proteomes" id="UP000694865">
    <property type="component" value="Unplaced"/>
</dbReference>
<keyword evidence="2" id="KW-0677">Repeat</keyword>
<comment type="caution">
    <text evidence="4">Lacks conserved residue(s) required for the propagation of feature annotation.</text>
</comment>
<evidence type="ECO:0000313" key="10">
    <source>
        <dbReference type="RefSeq" id="XP_002739836.1"/>
    </source>
</evidence>
<evidence type="ECO:0000259" key="7">
    <source>
        <dbReference type="PROSITE" id="PS50026"/>
    </source>
</evidence>
<dbReference type="InterPro" id="IPR051022">
    <property type="entry name" value="Notch_Cell-Fate_Det"/>
</dbReference>
<feature type="region of interest" description="Disordered" evidence="5">
    <location>
        <begin position="467"/>
        <end position="489"/>
    </location>
</feature>
<keyword evidence="6" id="KW-0472">Membrane</keyword>
<dbReference type="PROSITE" id="PS50835">
    <property type="entry name" value="IG_LIKE"/>
    <property type="match status" value="1"/>
</dbReference>